<evidence type="ECO:0000256" key="2">
    <source>
        <dbReference type="SAM" id="MobiDB-lite"/>
    </source>
</evidence>
<sequence>MQELKDLDEGTFAWFSNKPPKEWSRSHFSTHPRCDILLNNACECFNSNILEAREKPILSMLECLMEYLIKRLQQNKDRAKKKWKKILCPKIQKIIDKNIEKLGDCIPIKSGLSTCNLPNYGRNEWKKIDFNPPFPPKAVKRVGRPPKARRLEVDEVVPKKRKGRPGPIMREGSSTIKRQQTIVKCGKCGAQGHNARGCQSKNAITVPDASNQEPEMHHEVQLQIRTRSVWPVRRKGKGIKVQPEMQRRTRSGHIPVPDTVMRKPPKPGQTTPTIATMPEMSKDQGTYSICRARERAFRLNPINS</sequence>
<keyword evidence="1" id="KW-0862">Zinc</keyword>
<feature type="domain" description="CCHC-type" evidence="3">
    <location>
        <begin position="184"/>
        <end position="200"/>
    </location>
</feature>
<dbReference type="PANTHER" id="PTHR31973">
    <property type="entry name" value="POLYPROTEIN, PUTATIVE-RELATED"/>
    <property type="match status" value="1"/>
</dbReference>
<gene>
    <name evidence="4" type="ORF">Sradi_6555000</name>
</gene>
<dbReference type="AlphaFoldDB" id="A0AAW2JWE4"/>
<dbReference type="EMBL" id="JACGWJ010000031">
    <property type="protein sequence ID" value="KAL0298952.1"/>
    <property type="molecule type" value="Genomic_DNA"/>
</dbReference>
<dbReference type="GO" id="GO:0008270">
    <property type="term" value="F:zinc ion binding"/>
    <property type="evidence" value="ECO:0007669"/>
    <property type="project" value="UniProtKB-KW"/>
</dbReference>
<proteinExistence type="predicted"/>
<keyword evidence="1" id="KW-0479">Metal-binding</keyword>
<accession>A0AAW2JWE4</accession>
<dbReference type="PANTHER" id="PTHR31973:SF199">
    <property type="entry name" value="SWIM-TYPE DOMAIN-CONTAINING PROTEIN"/>
    <property type="match status" value="1"/>
</dbReference>
<dbReference type="InterPro" id="IPR001878">
    <property type="entry name" value="Znf_CCHC"/>
</dbReference>
<keyword evidence="1" id="KW-0863">Zinc-finger</keyword>
<comment type="caution">
    <text evidence="4">The sequence shown here is derived from an EMBL/GenBank/DDBJ whole genome shotgun (WGS) entry which is preliminary data.</text>
</comment>
<reference evidence="4" key="1">
    <citation type="submission" date="2020-06" db="EMBL/GenBank/DDBJ databases">
        <authorList>
            <person name="Li T."/>
            <person name="Hu X."/>
            <person name="Zhang T."/>
            <person name="Song X."/>
            <person name="Zhang H."/>
            <person name="Dai N."/>
            <person name="Sheng W."/>
            <person name="Hou X."/>
            <person name="Wei L."/>
        </authorList>
    </citation>
    <scope>NUCLEOTIDE SEQUENCE</scope>
    <source>
        <strain evidence="4">G02</strain>
        <tissue evidence="4">Leaf</tissue>
    </source>
</reference>
<reference evidence="4" key="2">
    <citation type="journal article" date="2024" name="Plant">
        <title>Genomic evolution and insights into agronomic trait innovations of Sesamum species.</title>
        <authorList>
            <person name="Miao H."/>
            <person name="Wang L."/>
            <person name="Qu L."/>
            <person name="Liu H."/>
            <person name="Sun Y."/>
            <person name="Le M."/>
            <person name="Wang Q."/>
            <person name="Wei S."/>
            <person name="Zheng Y."/>
            <person name="Lin W."/>
            <person name="Duan Y."/>
            <person name="Cao H."/>
            <person name="Xiong S."/>
            <person name="Wang X."/>
            <person name="Wei L."/>
            <person name="Li C."/>
            <person name="Ma Q."/>
            <person name="Ju M."/>
            <person name="Zhao R."/>
            <person name="Li G."/>
            <person name="Mu C."/>
            <person name="Tian Q."/>
            <person name="Mei H."/>
            <person name="Zhang T."/>
            <person name="Gao T."/>
            <person name="Zhang H."/>
        </authorList>
    </citation>
    <scope>NUCLEOTIDE SEQUENCE</scope>
    <source>
        <strain evidence="4">G02</strain>
    </source>
</reference>
<name>A0AAW2JWE4_SESRA</name>
<evidence type="ECO:0000259" key="3">
    <source>
        <dbReference type="PROSITE" id="PS50158"/>
    </source>
</evidence>
<protein>
    <recommendedName>
        <fullName evidence="3">CCHC-type domain-containing protein</fullName>
    </recommendedName>
</protein>
<evidence type="ECO:0000256" key="1">
    <source>
        <dbReference type="PROSITE-ProRule" id="PRU00047"/>
    </source>
</evidence>
<dbReference type="PROSITE" id="PS50158">
    <property type="entry name" value="ZF_CCHC"/>
    <property type="match status" value="1"/>
</dbReference>
<evidence type="ECO:0000313" key="4">
    <source>
        <dbReference type="EMBL" id="KAL0298952.1"/>
    </source>
</evidence>
<feature type="region of interest" description="Disordered" evidence="2">
    <location>
        <begin position="236"/>
        <end position="277"/>
    </location>
</feature>
<dbReference type="GO" id="GO:0003676">
    <property type="term" value="F:nucleic acid binding"/>
    <property type="evidence" value="ECO:0007669"/>
    <property type="project" value="InterPro"/>
</dbReference>
<organism evidence="4">
    <name type="scientific">Sesamum radiatum</name>
    <name type="common">Black benniseed</name>
    <dbReference type="NCBI Taxonomy" id="300843"/>
    <lineage>
        <taxon>Eukaryota</taxon>
        <taxon>Viridiplantae</taxon>
        <taxon>Streptophyta</taxon>
        <taxon>Embryophyta</taxon>
        <taxon>Tracheophyta</taxon>
        <taxon>Spermatophyta</taxon>
        <taxon>Magnoliopsida</taxon>
        <taxon>eudicotyledons</taxon>
        <taxon>Gunneridae</taxon>
        <taxon>Pentapetalae</taxon>
        <taxon>asterids</taxon>
        <taxon>lamiids</taxon>
        <taxon>Lamiales</taxon>
        <taxon>Pedaliaceae</taxon>
        <taxon>Sesamum</taxon>
    </lineage>
</organism>